<dbReference type="EMBL" id="ASHL01000002">
    <property type="protein sequence ID" value="EPD13485.1"/>
    <property type="molecule type" value="Genomic_DNA"/>
</dbReference>
<protein>
    <submittedName>
        <fullName evidence="6">ABC transporter ATPase</fullName>
    </submittedName>
</protein>
<evidence type="ECO:0000256" key="1">
    <source>
        <dbReference type="ARBA" id="ARBA00005417"/>
    </source>
</evidence>
<keyword evidence="7" id="KW-1185">Reference proteome</keyword>
<dbReference type="GO" id="GO:0055085">
    <property type="term" value="P:transmembrane transport"/>
    <property type="evidence" value="ECO:0007669"/>
    <property type="project" value="InterPro"/>
</dbReference>
<reference evidence="6 7" key="1">
    <citation type="journal article" date="2013" name="Genome Announc.">
        <title>Genome Sequence of the Pyrene- and Fluoranthene-Degrading Bacterium Cycloclasticus sp. Strain PY97M.</title>
        <authorList>
            <person name="Cui Z."/>
            <person name="Xu G."/>
            <person name="Li Q."/>
            <person name="Gao W."/>
            <person name="Zheng L."/>
        </authorList>
    </citation>
    <scope>NUCLEOTIDE SEQUENCE [LARGE SCALE GENOMIC DNA]</scope>
    <source>
        <strain evidence="6 7">PY97M</strain>
    </source>
</reference>
<dbReference type="GO" id="GO:0016887">
    <property type="term" value="F:ATP hydrolysis activity"/>
    <property type="evidence" value="ECO:0007669"/>
    <property type="project" value="InterPro"/>
</dbReference>
<dbReference type="CDD" id="cd03225">
    <property type="entry name" value="ABC_cobalt_CbiO_domain1"/>
    <property type="match status" value="1"/>
</dbReference>
<keyword evidence="2" id="KW-0813">Transport</keyword>
<dbReference type="InterPro" id="IPR003439">
    <property type="entry name" value="ABC_transporter-like_ATP-bd"/>
</dbReference>
<dbReference type="RefSeq" id="WP_015006486.1">
    <property type="nucleotide sequence ID" value="NZ_JBLHXE010000011.1"/>
</dbReference>
<dbReference type="InterPro" id="IPR050153">
    <property type="entry name" value="Metal_Ion_Import_ABC"/>
</dbReference>
<evidence type="ECO:0000256" key="4">
    <source>
        <dbReference type="ARBA" id="ARBA00022840"/>
    </source>
</evidence>
<dbReference type="Proteomes" id="UP000015462">
    <property type="component" value="Unassembled WGS sequence"/>
</dbReference>
<evidence type="ECO:0000259" key="5">
    <source>
        <dbReference type="PROSITE" id="PS50893"/>
    </source>
</evidence>
<dbReference type="GO" id="GO:0005524">
    <property type="term" value="F:ATP binding"/>
    <property type="evidence" value="ECO:0007669"/>
    <property type="project" value="UniProtKB-KW"/>
</dbReference>
<proteinExistence type="inferred from homology"/>
<feature type="domain" description="ABC transporter" evidence="5">
    <location>
        <begin position="5"/>
        <end position="228"/>
    </location>
</feature>
<dbReference type="SUPFAM" id="SSF52540">
    <property type="entry name" value="P-loop containing nucleoside triphosphate hydrolases"/>
    <property type="match status" value="1"/>
</dbReference>
<dbReference type="InterPro" id="IPR015856">
    <property type="entry name" value="ABC_transpr_CbiO/EcfA_su"/>
</dbReference>
<keyword evidence="4" id="KW-0067">ATP-binding</keyword>
<name>A0AB33Z2C8_9GAMM</name>
<keyword evidence="3" id="KW-0547">Nucleotide-binding</keyword>
<dbReference type="Pfam" id="PF00005">
    <property type="entry name" value="ABC_tran"/>
    <property type="match status" value="1"/>
</dbReference>
<dbReference type="GO" id="GO:0016020">
    <property type="term" value="C:membrane"/>
    <property type="evidence" value="ECO:0007669"/>
    <property type="project" value="InterPro"/>
</dbReference>
<dbReference type="PANTHER" id="PTHR42734">
    <property type="entry name" value="METAL TRANSPORT SYSTEM ATP-BINDING PROTEIN TM_0124-RELATED"/>
    <property type="match status" value="1"/>
</dbReference>
<evidence type="ECO:0000256" key="3">
    <source>
        <dbReference type="ARBA" id="ARBA00022741"/>
    </source>
</evidence>
<evidence type="ECO:0000256" key="2">
    <source>
        <dbReference type="ARBA" id="ARBA00022448"/>
    </source>
</evidence>
<dbReference type="PROSITE" id="PS50893">
    <property type="entry name" value="ABC_TRANSPORTER_2"/>
    <property type="match status" value="1"/>
</dbReference>
<gene>
    <name evidence="6" type="ORF">L196_03091</name>
</gene>
<dbReference type="InterPro" id="IPR027417">
    <property type="entry name" value="P-loop_NTPase"/>
</dbReference>
<dbReference type="PANTHER" id="PTHR42734:SF17">
    <property type="entry name" value="METAL TRANSPORT SYSTEM ATP-BINDING PROTEIN TM_0124-RELATED"/>
    <property type="match status" value="1"/>
</dbReference>
<sequence>MSTLVSYKNLAITLSGKLVLNIKHLDIPAHQCTLLTGQNGSGKTTLLKIMSGLLKPDSASINYQGLTLNWKQAKAYIQKDIIYLHQQPYLFDASVTDNIAYGLYRSGERKSNVHKKVTQALDWADLSHLAHRPAKQLSGGEKQRVALTRARILSPRLLLLDEPTASMDSTAKQQTAKLLQRLKDEGVTIMISSHEAHTVEHIADHHIHIEHGNALIRPPNSNNVTMINTAKKTS</sequence>
<dbReference type="InterPro" id="IPR003593">
    <property type="entry name" value="AAA+_ATPase"/>
</dbReference>
<comment type="similarity">
    <text evidence="1">Belongs to the ABC transporter superfamily.</text>
</comment>
<accession>A0AB33Z2C8</accession>
<comment type="caution">
    <text evidence="6">The sequence shown here is derived from an EMBL/GenBank/DDBJ whole genome shotgun (WGS) entry which is preliminary data.</text>
</comment>
<dbReference type="AlphaFoldDB" id="A0AB33Z2C8"/>
<organism evidence="6 7">
    <name type="scientific">Cycloclasticus pugetii</name>
    <dbReference type="NCBI Taxonomy" id="34068"/>
    <lineage>
        <taxon>Bacteria</taxon>
        <taxon>Pseudomonadati</taxon>
        <taxon>Pseudomonadota</taxon>
        <taxon>Gammaproteobacteria</taxon>
        <taxon>Thiotrichales</taxon>
        <taxon>Piscirickettsiaceae</taxon>
        <taxon>Cycloclasticus</taxon>
    </lineage>
</organism>
<dbReference type="SMART" id="SM00382">
    <property type="entry name" value="AAA"/>
    <property type="match status" value="1"/>
</dbReference>
<evidence type="ECO:0000313" key="7">
    <source>
        <dbReference type="Proteomes" id="UP000015462"/>
    </source>
</evidence>
<evidence type="ECO:0000313" key="6">
    <source>
        <dbReference type="EMBL" id="EPD13485.1"/>
    </source>
</evidence>
<dbReference type="Gene3D" id="3.40.50.300">
    <property type="entry name" value="P-loop containing nucleotide triphosphate hydrolases"/>
    <property type="match status" value="1"/>
</dbReference>